<keyword evidence="2" id="KW-1185">Reference proteome</keyword>
<evidence type="ECO:0000313" key="2">
    <source>
        <dbReference type="Proteomes" id="UP000254572"/>
    </source>
</evidence>
<dbReference type="AlphaFoldDB" id="A0A381EFA8"/>
<reference evidence="1 2" key="1">
    <citation type="submission" date="2018-06" db="EMBL/GenBank/DDBJ databases">
        <authorList>
            <consortium name="Pathogen Informatics"/>
            <person name="Doyle S."/>
        </authorList>
    </citation>
    <scope>NUCLEOTIDE SEQUENCE [LARGE SCALE GENOMIC DNA]</scope>
    <source>
        <strain evidence="1 2">NCTC13294</strain>
    </source>
</reference>
<dbReference type="RefSeq" id="WP_115612647.1">
    <property type="nucleotide sequence ID" value="NZ_JBHLZC010000001.1"/>
</dbReference>
<proteinExistence type="predicted"/>
<name>A0A381EFA8_9GAMM</name>
<sequence length="86" mass="9379">MNGYFAQYIKPLLEHFADADSVEFSIHQDVMLFAAYMDRGLDVAAVRVWKKSDGAGDGFGIDDARGCVIGEYPTFAELLAALSEVA</sequence>
<evidence type="ECO:0000313" key="1">
    <source>
        <dbReference type="EMBL" id="SUX25714.1"/>
    </source>
</evidence>
<dbReference type="Proteomes" id="UP000254572">
    <property type="component" value="Unassembled WGS sequence"/>
</dbReference>
<gene>
    <name evidence="1" type="ORF">NCTC13294_02603</name>
</gene>
<dbReference type="EMBL" id="UFUW01000001">
    <property type="protein sequence ID" value="SUX25714.1"/>
    <property type="molecule type" value="Genomic_DNA"/>
</dbReference>
<organism evidence="1 2">
    <name type="scientific">Cardiobacterium valvarum</name>
    <dbReference type="NCBI Taxonomy" id="194702"/>
    <lineage>
        <taxon>Bacteria</taxon>
        <taxon>Pseudomonadati</taxon>
        <taxon>Pseudomonadota</taxon>
        <taxon>Gammaproteobacteria</taxon>
        <taxon>Cardiobacteriales</taxon>
        <taxon>Cardiobacteriaceae</taxon>
        <taxon>Cardiobacterium</taxon>
    </lineage>
</organism>
<protein>
    <submittedName>
        <fullName evidence="1">Uncharacterized protein</fullName>
    </submittedName>
</protein>
<accession>A0A381EFA8</accession>